<dbReference type="Proteomes" id="UP000002424">
    <property type="component" value="Chromosome"/>
</dbReference>
<proteinExistence type="predicted"/>
<protein>
    <submittedName>
        <fullName evidence="1">Uncharacterized protein</fullName>
    </submittedName>
</protein>
<reference evidence="1 2" key="1">
    <citation type="journal article" date="2009" name="J. Bacteriol.">
        <title>Genome sequence of Azotobacter vinelandii, an obligate aerobe specialized to support diverse anaerobic metabolic processes.</title>
        <authorList>
            <person name="Setubal J.C."/>
            <person name="dos Santos P."/>
            <person name="Goldman B.S."/>
            <person name="Ertesvag H."/>
            <person name="Espin G."/>
            <person name="Rubio L.M."/>
            <person name="Valla S."/>
            <person name="Almeida N.F."/>
            <person name="Balasubramanian D."/>
            <person name="Cromes L."/>
            <person name="Curatti L."/>
            <person name="Du Z."/>
            <person name="Godsy E."/>
            <person name="Goodner B."/>
            <person name="Hellner-Burris K."/>
            <person name="Hernandez J.A."/>
            <person name="Houmiel K."/>
            <person name="Imperial J."/>
            <person name="Kennedy C."/>
            <person name="Larson T.J."/>
            <person name="Latreille P."/>
            <person name="Ligon L.S."/>
            <person name="Lu J."/>
            <person name="Maerk M."/>
            <person name="Miller N.M."/>
            <person name="Norton S."/>
            <person name="O'Carroll I.P."/>
            <person name="Paulsen I."/>
            <person name="Raulfs E.C."/>
            <person name="Roemer R."/>
            <person name="Rosser J."/>
            <person name="Segura D."/>
            <person name="Slater S."/>
            <person name="Stricklin S.L."/>
            <person name="Studholme D.J."/>
            <person name="Sun J."/>
            <person name="Viana C.J."/>
            <person name="Wallin E."/>
            <person name="Wang B."/>
            <person name="Wheeler C."/>
            <person name="Zhu H."/>
            <person name="Dean D.R."/>
            <person name="Dixon R."/>
            <person name="Wood D."/>
        </authorList>
    </citation>
    <scope>NUCLEOTIDE SEQUENCE [LARGE SCALE GENOMIC DNA]</scope>
    <source>
        <strain evidence="2">DJ / ATCC BAA-1303</strain>
    </source>
</reference>
<evidence type="ECO:0000313" key="2">
    <source>
        <dbReference type="Proteomes" id="UP000002424"/>
    </source>
</evidence>
<dbReference type="STRING" id="322710.Avin_37740"/>
<dbReference type="KEGG" id="avn:Avin_37740"/>
<dbReference type="EnsemblBacteria" id="ACO79918">
    <property type="protein sequence ID" value="ACO79918"/>
    <property type="gene ID" value="Avin_37740"/>
</dbReference>
<dbReference type="HOGENOM" id="CLU_3412345_0_0_6"/>
<keyword evidence="2" id="KW-1185">Reference proteome</keyword>
<gene>
    <name evidence="1" type="ordered locus">Avin_37740</name>
</gene>
<dbReference type="EMBL" id="CP001157">
    <property type="protein sequence ID" value="ACO79918.1"/>
    <property type="molecule type" value="Genomic_DNA"/>
</dbReference>
<sequence length="28" mass="3154">MIEARLGWIEHPEYGIDLPGPGDYQAPK</sequence>
<evidence type="ECO:0000313" key="1">
    <source>
        <dbReference type="EMBL" id="ACO79918.1"/>
    </source>
</evidence>
<accession>C1DS43</accession>
<name>C1DS43_AZOVD</name>
<organism evidence="1 2">
    <name type="scientific">Azotobacter vinelandii (strain DJ / ATCC BAA-1303)</name>
    <dbReference type="NCBI Taxonomy" id="322710"/>
    <lineage>
        <taxon>Bacteria</taxon>
        <taxon>Pseudomonadati</taxon>
        <taxon>Pseudomonadota</taxon>
        <taxon>Gammaproteobacteria</taxon>
        <taxon>Pseudomonadales</taxon>
        <taxon>Pseudomonadaceae</taxon>
        <taxon>Azotobacter</taxon>
    </lineage>
</organism>
<dbReference type="AlphaFoldDB" id="C1DS43"/>